<accession>A0A7U6JHH9</accession>
<keyword evidence="6" id="KW-0223">Dioxygenase</keyword>
<keyword evidence="6" id="KW-0560">Oxidoreductase</keyword>
<evidence type="ECO:0000259" key="5">
    <source>
        <dbReference type="PROSITE" id="PS51296"/>
    </source>
</evidence>
<evidence type="ECO:0000256" key="3">
    <source>
        <dbReference type="ARBA" id="ARBA00023004"/>
    </source>
</evidence>
<keyword evidence="4" id="KW-0411">Iron-sulfur</keyword>
<keyword evidence="7" id="KW-1185">Reference proteome</keyword>
<dbReference type="PROSITE" id="PS51296">
    <property type="entry name" value="RIESKE"/>
    <property type="match status" value="1"/>
</dbReference>
<feature type="domain" description="Rieske" evidence="5">
    <location>
        <begin position="7"/>
        <end position="102"/>
    </location>
</feature>
<dbReference type="InterPro" id="IPR017941">
    <property type="entry name" value="Rieske_2Fe-2S"/>
</dbReference>
<dbReference type="Pfam" id="PF00355">
    <property type="entry name" value="Rieske"/>
    <property type="match status" value="1"/>
</dbReference>
<dbReference type="AlphaFoldDB" id="A0A7U6JHH9"/>
<reference evidence="6 7" key="1">
    <citation type="journal article" date="2014" name="PLoS ONE">
        <title>Physiological and genomic features of a novel sulfur-oxidizing gammaproteobacterium belonging to a previously uncultivated symbiotic lineage isolated from a hydrothermal vent.</title>
        <authorList>
            <person name="Nunoura T."/>
            <person name="Takaki Y."/>
            <person name="Kazama H."/>
            <person name="Kakuta J."/>
            <person name="Shimamura S."/>
            <person name="Makita H."/>
            <person name="Hirai M."/>
            <person name="Miyazaki M."/>
            <person name="Takai K."/>
        </authorList>
    </citation>
    <scope>NUCLEOTIDE SEQUENCE [LARGE SCALE GENOMIC DNA]</scope>
    <source>
        <strain evidence="6 7">Hiromi1</strain>
    </source>
</reference>
<evidence type="ECO:0000256" key="2">
    <source>
        <dbReference type="ARBA" id="ARBA00022723"/>
    </source>
</evidence>
<dbReference type="GO" id="GO:0046872">
    <property type="term" value="F:metal ion binding"/>
    <property type="evidence" value="ECO:0007669"/>
    <property type="project" value="UniProtKB-KW"/>
</dbReference>
<dbReference type="KEGG" id="tbn:TBH_C1582"/>
<dbReference type="PANTHER" id="PTHR21496">
    <property type="entry name" value="FERREDOXIN-RELATED"/>
    <property type="match status" value="1"/>
</dbReference>
<protein>
    <submittedName>
        <fullName evidence="6">Phenylpropionate dioxygenase ferredoxin subunit</fullName>
    </submittedName>
</protein>
<proteinExistence type="predicted"/>
<dbReference type="SUPFAM" id="SSF50022">
    <property type="entry name" value="ISP domain"/>
    <property type="match status" value="1"/>
</dbReference>
<keyword evidence="2" id="KW-0479">Metal-binding</keyword>
<dbReference type="GO" id="GO:0051213">
    <property type="term" value="F:dioxygenase activity"/>
    <property type="evidence" value="ECO:0007669"/>
    <property type="project" value="UniProtKB-KW"/>
</dbReference>
<dbReference type="RefSeq" id="WP_308417043.1">
    <property type="nucleotide sequence ID" value="NZ_AP012273.1"/>
</dbReference>
<dbReference type="GO" id="GO:0051537">
    <property type="term" value="F:2 iron, 2 sulfur cluster binding"/>
    <property type="evidence" value="ECO:0007669"/>
    <property type="project" value="UniProtKB-KW"/>
</dbReference>
<evidence type="ECO:0000256" key="1">
    <source>
        <dbReference type="ARBA" id="ARBA00022714"/>
    </source>
</evidence>
<evidence type="ECO:0000313" key="6">
    <source>
        <dbReference type="EMBL" id="BAO44499.1"/>
    </source>
</evidence>
<gene>
    <name evidence="6" type="ORF">TBH_C1582</name>
</gene>
<evidence type="ECO:0000313" key="7">
    <source>
        <dbReference type="Proteomes" id="UP000031631"/>
    </source>
</evidence>
<name>A0A7U6JHH9_9GAMM</name>
<dbReference type="InterPro" id="IPR036922">
    <property type="entry name" value="Rieske_2Fe-2S_sf"/>
</dbReference>
<organism evidence="6 7">
    <name type="scientific">Thiolapillus brandeum</name>
    <dbReference type="NCBI Taxonomy" id="1076588"/>
    <lineage>
        <taxon>Bacteria</taxon>
        <taxon>Pseudomonadati</taxon>
        <taxon>Pseudomonadota</taxon>
        <taxon>Gammaproteobacteria</taxon>
        <taxon>Chromatiales</taxon>
        <taxon>Sedimenticolaceae</taxon>
        <taxon>Thiolapillus</taxon>
    </lineage>
</organism>
<sequence>MMTEQWTAIARKNELEPGQMKRVEAGGRKLLLCNADNRLYVVDEMCSHEDYSLFLGCIQGGRIKCSLHGSYFDLETGNPTSEPADTPLCTYPVKTVGEEVLVLV</sequence>
<dbReference type="Gene3D" id="2.102.10.10">
    <property type="entry name" value="Rieske [2Fe-2S] iron-sulphur domain"/>
    <property type="match status" value="1"/>
</dbReference>
<evidence type="ECO:0000256" key="4">
    <source>
        <dbReference type="ARBA" id="ARBA00023014"/>
    </source>
</evidence>
<dbReference type="PANTHER" id="PTHR21496:SF23">
    <property type="entry name" value="3-PHENYLPROPIONATE_CINNAMIC ACID DIOXYGENASE FERREDOXIN SUBUNIT"/>
    <property type="match status" value="1"/>
</dbReference>
<keyword evidence="1" id="KW-0001">2Fe-2S</keyword>
<dbReference type="EMBL" id="AP012273">
    <property type="protein sequence ID" value="BAO44499.1"/>
    <property type="molecule type" value="Genomic_DNA"/>
</dbReference>
<dbReference type="Proteomes" id="UP000031631">
    <property type="component" value="Chromosome"/>
</dbReference>
<dbReference type="CDD" id="cd03528">
    <property type="entry name" value="Rieske_RO_ferredoxin"/>
    <property type="match status" value="1"/>
</dbReference>
<keyword evidence="3" id="KW-0408">Iron</keyword>